<dbReference type="Proteomes" id="UP000678228">
    <property type="component" value="Unassembled WGS sequence"/>
</dbReference>
<organism evidence="1 2">
    <name type="scientific">Halalkalibacter suaedae</name>
    <dbReference type="NCBI Taxonomy" id="2822140"/>
    <lineage>
        <taxon>Bacteria</taxon>
        <taxon>Bacillati</taxon>
        <taxon>Bacillota</taxon>
        <taxon>Bacilli</taxon>
        <taxon>Bacillales</taxon>
        <taxon>Bacillaceae</taxon>
        <taxon>Halalkalibacter</taxon>
    </lineage>
</organism>
<evidence type="ECO:0000313" key="1">
    <source>
        <dbReference type="EMBL" id="MBP3951162.1"/>
    </source>
</evidence>
<reference evidence="1" key="1">
    <citation type="submission" date="2021-03" db="EMBL/GenBank/DDBJ databases">
        <title>Bacillus suaedae sp. nov., isolated from Suaeda aralocaspica.</title>
        <authorList>
            <person name="Lei R.F.R."/>
        </authorList>
    </citation>
    <scope>NUCLEOTIDE SEQUENCE</scope>
    <source>
        <strain evidence="1">YZJH907-2</strain>
    </source>
</reference>
<accession>A0A941AP67</accession>
<comment type="caution">
    <text evidence="1">The sequence shown here is derived from an EMBL/GenBank/DDBJ whole genome shotgun (WGS) entry which is preliminary data.</text>
</comment>
<dbReference type="RefSeq" id="WP_210596859.1">
    <property type="nucleotide sequence ID" value="NZ_JAGKSQ010000003.1"/>
</dbReference>
<sequence length="210" mass="24653">MLIWVKDCVLYRSNMNITTQQLESNLTPGSFDKYRFTIITNQITEIEYTWLDSIKIRDKIITKKPKTLKAWFFTKSSNIIFFGNSESDINFLKTKLESSLGNSLTKLDIFSTWKNKYNNNINWFAKLISVHIKNEIIPYDEDLIKKLPVDVLGPENIKTYLNNKLDLIANLTFLYNKTYYYMDINSVISFPDTIEIDEIVLVLNEVLSEF</sequence>
<gene>
    <name evidence="1" type="ORF">J7W16_08435</name>
</gene>
<dbReference type="EMBL" id="JAGKSQ010000003">
    <property type="protein sequence ID" value="MBP3951162.1"/>
    <property type="molecule type" value="Genomic_DNA"/>
</dbReference>
<name>A0A941AP67_9BACI</name>
<keyword evidence="2" id="KW-1185">Reference proteome</keyword>
<proteinExistence type="predicted"/>
<evidence type="ECO:0000313" key="2">
    <source>
        <dbReference type="Proteomes" id="UP000678228"/>
    </source>
</evidence>
<protein>
    <submittedName>
        <fullName evidence="1">Uncharacterized protein</fullName>
    </submittedName>
</protein>
<dbReference type="AlphaFoldDB" id="A0A941AP67"/>